<proteinExistence type="predicted"/>
<dbReference type="PANTHER" id="PTHR47163">
    <property type="entry name" value="DDE_TNP_IS1595 DOMAIN-CONTAINING PROTEIN"/>
    <property type="match status" value="1"/>
</dbReference>
<organism evidence="2 3">
    <name type="scientific">Petrolisthes cinctipes</name>
    <name type="common">Flat porcelain crab</name>
    <dbReference type="NCBI Taxonomy" id="88211"/>
    <lineage>
        <taxon>Eukaryota</taxon>
        <taxon>Metazoa</taxon>
        <taxon>Ecdysozoa</taxon>
        <taxon>Arthropoda</taxon>
        <taxon>Crustacea</taxon>
        <taxon>Multicrustacea</taxon>
        <taxon>Malacostraca</taxon>
        <taxon>Eumalacostraca</taxon>
        <taxon>Eucarida</taxon>
        <taxon>Decapoda</taxon>
        <taxon>Pleocyemata</taxon>
        <taxon>Anomura</taxon>
        <taxon>Galatheoidea</taxon>
        <taxon>Porcellanidae</taxon>
        <taxon>Petrolisthes</taxon>
    </lineage>
</organism>
<reference evidence="2" key="1">
    <citation type="submission" date="2023-10" db="EMBL/GenBank/DDBJ databases">
        <title>Genome assemblies of two species of porcelain crab, Petrolisthes cinctipes and Petrolisthes manimaculis (Anomura: Porcellanidae).</title>
        <authorList>
            <person name="Angst P."/>
        </authorList>
    </citation>
    <scope>NUCLEOTIDE SEQUENCE</scope>
    <source>
        <strain evidence="2">PB745_01</strain>
        <tissue evidence="2">Gill</tissue>
    </source>
</reference>
<dbReference type="Proteomes" id="UP001286313">
    <property type="component" value="Unassembled WGS sequence"/>
</dbReference>
<name>A0AAE1G1F5_PETCI</name>
<dbReference type="SMART" id="SM01126">
    <property type="entry name" value="DDE_Tnp_IS1595"/>
    <property type="match status" value="1"/>
</dbReference>
<dbReference type="EMBL" id="JAWQEG010000998">
    <property type="protein sequence ID" value="KAK3883336.1"/>
    <property type="molecule type" value="Genomic_DNA"/>
</dbReference>
<dbReference type="InterPro" id="IPR053164">
    <property type="entry name" value="IS1016-like_transposase"/>
</dbReference>
<dbReference type="AlphaFoldDB" id="A0AAE1G1F5"/>
<dbReference type="InterPro" id="IPR024445">
    <property type="entry name" value="Tnp_ISXO2-like"/>
</dbReference>
<protein>
    <recommendedName>
        <fullName evidence="1">ISXO2-like transposase domain-containing protein</fullName>
    </recommendedName>
</protein>
<keyword evidence="3" id="KW-1185">Reference proteome</keyword>
<feature type="domain" description="ISXO2-like transposase" evidence="1">
    <location>
        <begin position="1"/>
        <end position="131"/>
    </location>
</feature>
<evidence type="ECO:0000313" key="2">
    <source>
        <dbReference type="EMBL" id="KAK3883336.1"/>
    </source>
</evidence>
<comment type="caution">
    <text evidence="2">The sequence shown here is derived from an EMBL/GenBank/DDBJ whole genome shotgun (WGS) entry which is preliminary data.</text>
</comment>
<accession>A0AAE1G1F5</accession>
<evidence type="ECO:0000313" key="3">
    <source>
        <dbReference type="Proteomes" id="UP001286313"/>
    </source>
</evidence>
<gene>
    <name evidence="2" type="ORF">Pcinc_012372</name>
</gene>
<evidence type="ECO:0000259" key="1">
    <source>
        <dbReference type="SMART" id="SM01126"/>
    </source>
</evidence>
<sequence length="162" mass="18870">MIEEIDESKFGKRKYNVGRIVEGQWVFGGICRQTRSFMVPVPSRDKDTLLAVIKERIEPGTNIISDCWRAYQCLEHEGFTHLTVNHSVNFVDPSSLAHTNNIERLWLEVKRKVPLFGRGKEHFVGYLARSMLLMAYEEDKRFHHFLQEVAALYNPLQPPQPQ</sequence>
<dbReference type="Pfam" id="PF12762">
    <property type="entry name" value="DDE_Tnp_IS1595"/>
    <property type="match status" value="1"/>
</dbReference>
<dbReference type="PANTHER" id="PTHR47163:SF2">
    <property type="entry name" value="SI:DKEY-17M8.2"/>
    <property type="match status" value="1"/>
</dbReference>